<organism evidence="3 4">
    <name type="scientific">Pseudomonas phage PaBG</name>
    <dbReference type="NCBI Taxonomy" id="1335230"/>
    <lineage>
        <taxon>Viruses</taxon>
        <taxon>Duplodnaviria</taxon>
        <taxon>Heunggongvirae</taxon>
        <taxon>Uroviricota</taxon>
        <taxon>Caudoviricetes</taxon>
        <taxon>Baikalvirus</taxon>
        <taxon>Baikalvirus PaBG</taxon>
    </lineage>
</organism>
<evidence type="ECO:0000313" key="3">
    <source>
        <dbReference type="EMBL" id="AGS82160.1"/>
    </source>
</evidence>
<reference evidence="3 4" key="1">
    <citation type="journal article" date="2014" name="Genome Announc.">
        <title>Complete Genome Sequence of the Novel Giant Pseudomonas Phage PaBG.</title>
        <authorList>
            <person name="Sykilinda N.N."/>
            <person name="Bondar A.A."/>
            <person name="Gorshkova A.S."/>
            <person name="Kurochkina L.P."/>
            <person name="Kulikov E.E."/>
            <person name="Shneider M.M."/>
            <person name="Kadykov V.A."/>
            <person name="Solovjeva N.V."/>
            <person name="Kabilov M.R."/>
            <person name="Mesyanzhinov V.V."/>
            <person name="Vlassov V.V."/>
            <person name="Drukker V.V."/>
            <person name="Miroshnikov K.A."/>
        </authorList>
    </citation>
    <scope>NUCLEOTIDE SEQUENCE [LARGE SCALE GENOMIC DNA]</scope>
</reference>
<dbReference type="InterPro" id="IPR036013">
    <property type="entry name" value="Band_7/SPFH_dom_sf"/>
</dbReference>
<gene>
    <name evidence="3" type="ORF">PaBG_00277</name>
</gene>
<dbReference type="OrthoDB" id="35232at10239"/>
<dbReference type="Pfam" id="PF01145">
    <property type="entry name" value="Band_7"/>
    <property type="match status" value="1"/>
</dbReference>
<dbReference type="Gene3D" id="3.30.479.30">
    <property type="entry name" value="Band 7 domain"/>
    <property type="match status" value="1"/>
</dbReference>
<name>S5VZT0_9CAUD</name>
<keyword evidence="1" id="KW-0472">Membrane</keyword>
<keyword evidence="1" id="KW-1133">Transmembrane helix</keyword>
<feature type="transmembrane region" description="Helical" evidence="1">
    <location>
        <begin position="9"/>
        <end position="31"/>
    </location>
</feature>
<dbReference type="KEGG" id="vg:16574962"/>
<keyword evidence="1" id="KW-0812">Transmembrane</keyword>
<dbReference type="InterPro" id="IPR001107">
    <property type="entry name" value="Band_7"/>
</dbReference>
<dbReference type="RefSeq" id="YP_008433607.1">
    <property type="nucleotide sequence ID" value="NC_022096.1"/>
</dbReference>
<dbReference type="EMBL" id="KF147891">
    <property type="protein sequence ID" value="AGS82160.1"/>
    <property type="molecule type" value="Genomic_DNA"/>
</dbReference>
<dbReference type="Proteomes" id="UP000015545">
    <property type="component" value="Segment"/>
</dbReference>
<evidence type="ECO:0000259" key="2">
    <source>
        <dbReference type="Pfam" id="PF01145"/>
    </source>
</evidence>
<accession>S5VZT0</accession>
<keyword evidence="4" id="KW-1185">Reference proteome</keyword>
<dbReference type="SUPFAM" id="SSF117892">
    <property type="entry name" value="Band 7/SPFH domain"/>
    <property type="match status" value="1"/>
</dbReference>
<evidence type="ECO:0000256" key="1">
    <source>
        <dbReference type="SAM" id="Phobius"/>
    </source>
</evidence>
<evidence type="ECO:0000313" key="4">
    <source>
        <dbReference type="Proteomes" id="UP000015545"/>
    </source>
</evidence>
<protein>
    <submittedName>
        <fullName evidence="3">SPFH/band 7/PHB domain protein</fullName>
    </submittedName>
</protein>
<feature type="domain" description="Band 7" evidence="2">
    <location>
        <begin position="73"/>
        <end position="223"/>
    </location>
</feature>
<proteinExistence type="predicted"/>
<sequence length="279" mass="31157">MRNNRGHVIVWLIAALAALFVVAQVVIWVFFKHSIIAENGQEVVLVDRPYFWGAEGVRPYTLKSGSRSVEWLTTVGIPVNVLPERIELPFEDLPTKDNYLLDYTTSIQVRVTDARQLIQTKGEKWFDNNLMAPWQSTFRDLAKSYTMSQLLSDATVAADIEKALLQTLNDRAKADGLNVIITDFNMGRGRPNDKVVDQLDETAAEQQRSVTLVAKEAAEIQRKKSEKARAEADKEYADKMGYTAEQSLQVNAIKAYSDACAKSTCVIMAPGAMPNISVK</sequence>